<dbReference type="AlphaFoldDB" id="A0A433TTM3"/>
<evidence type="ECO:0000313" key="2">
    <source>
        <dbReference type="EMBL" id="RUS84914.1"/>
    </source>
</evidence>
<feature type="region of interest" description="Disordered" evidence="1">
    <location>
        <begin position="31"/>
        <end position="55"/>
    </location>
</feature>
<feature type="non-terminal residue" evidence="2">
    <location>
        <position position="1"/>
    </location>
</feature>
<evidence type="ECO:0000256" key="1">
    <source>
        <dbReference type="SAM" id="MobiDB-lite"/>
    </source>
</evidence>
<accession>A0A433TTM3</accession>
<reference evidence="2 3" key="1">
    <citation type="submission" date="2019-01" db="EMBL/GenBank/DDBJ databases">
        <title>A draft genome assembly of the solar-powered sea slug Elysia chlorotica.</title>
        <authorList>
            <person name="Cai H."/>
            <person name="Li Q."/>
            <person name="Fang X."/>
            <person name="Li J."/>
            <person name="Curtis N.E."/>
            <person name="Altenburger A."/>
            <person name="Shibata T."/>
            <person name="Feng M."/>
            <person name="Maeda T."/>
            <person name="Schwartz J.A."/>
            <person name="Shigenobu S."/>
            <person name="Lundholm N."/>
            <person name="Nishiyama T."/>
            <person name="Yang H."/>
            <person name="Hasebe M."/>
            <person name="Li S."/>
            <person name="Pierce S.K."/>
            <person name="Wang J."/>
        </authorList>
    </citation>
    <scope>NUCLEOTIDE SEQUENCE [LARGE SCALE GENOMIC DNA]</scope>
    <source>
        <strain evidence="2">EC2010</strain>
        <tissue evidence="2">Whole organism of an adult</tissue>
    </source>
</reference>
<name>A0A433TTM3_ELYCH</name>
<dbReference type="OrthoDB" id="10547655at2759"/>
<proteinExistence type="predicted"/>
<dbReference type="Proteomes" id="UP000271974">
    <property type="component" value="Unassembled WGS sequence"/>
</dbReference>
<gene>
    <name evidence="2" type="ORF">EGW08_007324</name>
</gene>
<feature type="compositionally biased region" description="Acidic residues" evidence="1">
    <location>
        <begin position="44"/>
        <end position="53"/>
    </location>
</feature>
<evidence type="ECO:0000313" key="3">
    <source>
        <dbReference type="Proteomes" id="UP000271974"/>
    </source>
</evidence>
<keyword evidence="3" id="KW-1185">Reference proteome</keyword>
<dbReference type="EMBL" id="RQTK01000189">
    <property type="protein sequence ID" value="RUS84914.1"/>
    <property type="molecule type" value="Genomic_DNA"/>
</dbReference>
<protein>
    <submittedName>
        <fullName evidence="2">Uncharacterized protein</fullName>
    </submittedName>
</protein>
<feature type="compositionally biased region" description="Polar residues" evidence="1">
    <location>
        <begin position="31"/>
        <end position="40"/>
    </location>
</feature>
<organism evidence="2 3">
    <name type="scientific">Elysia chlorotica</name>
    <name type="common">Eastern emerald elysia</name>
    <name type="synonym">Sea slug</name>
    <dbReference type="NCBI Taxonomy" id="188477"/>
    <lineage>
        <taxon>Eukaryota</taxon>
        <taxon>Metazoa</taxon>
        <taxon>Spiralia</taxon>
        <taxon>Lophotrochozoa</taxon>
        <taxon>Mollusca</taxon>
        <taxon>Gastropoda</taxon>
        <taxon>Heterobranchia</taxon>
        <taxon>Euthyneura</taxon>
        <taxon>Panpulmonata</taxon>
        <taxon>Sacoglossa</taxon>
        <taxon>Placobranchoidea</taxon>
        <taxon>Plakobranchidae</taxon>
        <taxon>Elysia</taxon>
    </lineage>
</organism>
<sequence>SATSHAALSAAHPDDNSFSEPVHIRWSIPLHSSQQTSPYSGENPDVDGIDDSQETTIPTRGSFYRSINLTHLLLNGSDPHFLVHTSSHISLVLMVWREHDGDVISACSSLVLPVNMDIFSNTSFFAHAPSE</sequence>
<feature type="non-terminal residue" evidence="2">
    <location>
        <position position="131"/>
    </location>
</feature>
<comment type="caution">
    <text evidence="2">The sequence shown here is derived from an EMBL/GenBank/DDBJ whole genome shotgun (WGS) entry which is preliminary data.</text>
</comment>